<evidence type="ECO:0000256" key="2">
    <source>
        <dbReference type="ARBA" id="ARBA00022448"/>
    </source>
</evidence>
<evidence type="ECO:0000256" key="3">
    <source>
        <dbReference type="ARBA" id="ARBA00022452"/>
    </source>
</evidence>
<dbReference type="InterPro" id="IPR012910">
    <property type="entry name" value="Plug_dom"/>
</dbReference>
<dbReference type="InterPro" id="IPR037066">
    <property type="entry name" value="Plug_dom_sf"/>
</dbReference>
<reference evidence="10" key="1">
    <citation type="submission" date="2017-02" db="EMBL/GenBank/DDBJ databases">
        <authorList>
            <person name="Varghese N."/>
            <person name="Submissions S."/>
        </authorList>
    </citation>
    <scope>NUCLEOTIDE SEQUENCE [LARGE SCALE GENOMIC DNA]</scope>
    <source>
        <strain evidence="10">DSM 22224</strain>
    </source>
</reference>
<keyword evidence="4 7" id="KW-0812">Transmembrane</keyword>
<organism evidence="9 10">
    <name type="scientific">Chitinophaga eiseniae</name>
    <dbReference type="NCBI Taxonomy" id="634771"/>
    <lineage>
        <taxon>Bacteria</taxon>
        <taxon>Pseudomonadati</taxon>
        <taxon>Bacteroidota</taxon>
        <taxon>Chitinophagia</taxon>
        <taxon>Chitinophagales</taxon>
        <taxon>Chitinophagaceae</taxon>
        <taxon>Chitinophaga</taxon>
    </lineage>
</organism>
<keyword evidence="6 7" id="KW-0998">Cell outer membrane</keyword>
<protein>
    <submittedName>
        <fullName evidence="9">TonB-linked outer membrane protein, SusC/RagA family</fullName>
    </submittedName>
</protein>
<evidence type="ECO:0000256" key="6">
    <source>
        <dbReference type="ARBA" id="ARBA00023237"/>
    </source>
</evidence>
<keyword evidence="10" id="KW-1185">Reference proteome</keyword>
<dbReference type="SUPFAM" id="SSF49464">
    <property type="entry name" value="Carboxypeptidase regulatory domain-like"/>
    <property type="match status" value="1"/>
</dbReference>
<gene>
    <name evidence="9" type="ORF">SAMN04488128_10258</name>
</gene>
<evidence type="ECO:0000256" key="4">
    <source>
        <dbReference type="ARBA" id="ARBA00022692"/>
    </source>
</evidence>
<dbReference type="Gene3D" id="3.55.50.30">
    <property type="match status" value="1"/>
</dbReference>
<dbReference type="InterPro" id="IPR023996">
    <property type="entry name" value="TonB-dep_OMP_SusC/RagA"/>
</dbReference>
<dbReference type="InterPro" id="IPR036942">
    <property type="entry name" value="Beta-barrel_TonB_sf"/>
</dbReference>
<feature type="domain" description="TonB-dependent receptor plug" evidence="8">
    <location>
        <begin position="233"/>
        <end position="328"/>
    </location>
</feature>
<dbReference type="InterPro" id="IPR008969">
    <property type="entry name" value="CarboxyPept-like_regulatory"/>
</dbReference>
<dbReference type="Gene3D" id="2.170.130.10">
    <property type="entry name" value="TonB-dependent receptor, plug domain"/>
    <property type="match status" value="1"/>
</dbReference>
<comment type="similarity">
    <text evidence="7">Belongs to the TonB-dependent receptor family.</text>
</comment>
<evidence type="ECO:0000313" key="10">
    <source>
        <dbReference type="Proteomes" id="UP000190367"/>
    </source>
</evidence>
<dbReference type="Gene3D" id="2.40.170.20">
    <property type="entry name" value="TonB-dependent receptor, beta-barrel domain"/>
    <property type="match status" value="1"/>
</dbReference>
<dbReference type="AlphaFoldDB" id="A0A1T4PZH6"/>
<keyword evidence="5 7" id="KW-0472">Membrane</keyword>
<dbReference type="Pfam" id="PF13715">
    <property type="entry name" value="CarbopepD_reg_2"/>
    <property type="match status" value="1"/>
</dbReference>
<sequence length="1130" mass="125578">MKRKSTVSDHQVRSGGLTMSGMKRFLLLGCCLLPATIGFGRQNSLNEKVKLDMSNASLSQVLKALSNQSSFTFNYVKQDFDNILIRDFKANNITLNEALHLLQNQSGIEYSVNDKAILLRRAQQQQEASQNGKQVVARRITGRVTTENNEPIPGVTVWVKGTKNRAITDADGRYELTIDTENPIISFSYVGYQTTELTPGSGNTLNLVMKNGNTALDEVVVIGYGTAKKSDLSAAVATVPDMKQIKERPVMDVGNMIQGKVPGITVVSNGGHTSNSNNVVIRGMGSRGKESVLYVVDGVPNAPYNPADVESITVLKDAASSAIYGAFAGSAGVILITTRQAAKGLPQVQYTGFVGAKQAWRTLQSLSAEDEAKVSNLAYANAGKPPLPGWDASLNPYAQVTRTNWMKEIFRTGIMQRHNISVNAGSDKFSTLFQARYENEEGTLLNTYNKNISLRFNANYELSKHVKLRQDIFWNNNDNRDAETSSGYTGVILSAIYMPRSATPYYADGSFGGVGPVDSKYLGIHGDVVNPVATLLRNQPYNKKSDLQSVTELTVSDILPGLSYISRFSYRQTDGLWKNFEPRRLEPGKSNAQNKLSYATNRDYNWLWENTLNYNKIIKKHNIGAMLSMTGQETGNRNFAIAARGFENESDWARFMSLASVFDQDRPTDGEWKDRNVSYVGRISYSWADRYFVTGSYRRDIAGRLPAGYRALDFPGVTGAWKISSEPFFSLPAVDLLKIRASWGRIGNMQSVFINYPYPLLANDFTYQVGNGAPLSNALYIDKQFNPTLTWETSQQTDIGIDIALLKQRLTITADYFDKLTYNLIKQQDTYWPATFGLSAPLINQGKIGNKGFEVAVGWQDKIGQVGYNLNANIATLKNRVVEIDENPNSVWLHADNWRTVLSPYRSKVGQPYYSYWLIQSAGIFQSDAEVNGYTKDGQKIQPNAKAGDLKFIDQNGDGKIDDGDRVYMGAAFPKLTYGFTANLTWKNFDLSLFLQGVGGVKLFNAFKQSTLNGAEQGYNRWDKILDAWSPENTGSNIPRISAEDPNKNFQTASDWYLENGNYLRLKNLLVGYTFGKMRWNNGLRVYFSGDNLLTFTKYTGMDPEVGGIGLDGGQFPVSRTYSLGLNVKF</sequence>
<evidence type="ECO:0000259" key="8">
    <source>
        <dbReference type="Pfam" id="PF07715"/>
    </source>
</evidence>
<evidence type="ECO:0000256" key="1">
    <source>
        <dbReference type="ARBA" id="ARBA00004571"/>
    </source>
</evidence>
<keyword evidence="3 7" id="KW-1134">Transmembrane beta strand</keyword>
<comment type="subcellular location">
    <subcellularLocation>
        <location evidence="1 7">Cell outer membrane</location>
        <topology evidence="1 7">Multi-pass membrane protein</topology>
    </subcellularLocation>
</comment>
<dbReference type="RefSeq" id="WP_235021501.1">
    <property type="nucleotide sequence ID" value="NZ_FUWZ01000002.1"/>
</dbReference>
<evidence type="ECO:0000313" key="9">
    <source>
        <dbReference type="EMBL" id="SJZ96368.1"/>
    </source>
</evidence>
<dbReference type="PROSITE" id="PS52016">
    <property type="entry name" value="TONB_DEPENDENT_REC_3"/>
    <property type="match status" value="1"/>
</dbReference>
<dbReference type="EMBL" id="FUWZ01000002">
    <property type="protein sequence ID" value="SJZ96368.1"/>
    <property type="molecule type" value="Genomic_DNA"/>
</dbReference>
<accession>A0A1T4PZH6</accession>
<dbReference type="STRING" id="634771.SAMN04488128_10258"/>
<dbReference type="SUPFAM" id="SSF56935">
    <property type="entry name" value="Porins"/>
    <property type="match status" value="1"/>
</dbReference>
<dbReference type="Pfam" id="PF07715">
    <property type="entry name" value="Plug"/>
    <property type="match status" value="1"/>
</dbReference>
<evidence type="ECO:0000256" key="7">
    <source>
        <dbReference type="PROSITE-ProRule" id="PRU01360"/>
    </source>
</evidence>
<dbReference type="GO" id="GO:0009279">
    <property type="term" value="C:cell outer membrane"/>
    <property type="evidence" value="ECO:0007669"/>
    <property type="project" value="UniProtKB-SubCell"/>
</dbReference>
<evidence type="ECO:0000256" key="5">
    <source>
        <dbReference type="ARBA" id="ARBA00023136"/>
    </source>
</evidence>
<dbReference type="Proteomes" id="UP000190367">
    <property type="component" value="Unassembled WGS sequence"/>
</dbReference>
<dbReference type="NCBIfam" id="TIGR04056">
    <property type="entry name" value="OMP_RagA_SusC"/>
    <property type="match status" value="1"/>
</dbReference>
<proteinExistence type="inferred from homology"/>
<name>A0A1T4PZH6_9BACT</name>
<dbReference type="Gene3D" id="2.60.40.1120">
    <property type="entry name" value="Carboxypeptidase-like, regulatory domain"/>
    <property type="match status" value="1"/>
</dbReference>
<keyword evidence="2 7" id="KW-0813">Transport</keyword>
<dbReference type="InterPro" id="IPR039426">
    <property type="entry name" value="TonB-dep_rcpt-like"/>
</dbReference>